<proteinExistence type="predicted"/>
<accession>A0A9N8VSR6</accession>
<evidence type="ECO:0000256" key="2">
    <source>
        <dbReference type="ARBA" id="ARBA00022737"/>
    </source>
</evidence>
<comment type="caution">
    <text evidence="5">The sequence shown here is derived from an EMBL/GenBank/DDBJ whole genome shotgun (WGS) entry which is preliminary data.</text>
</comment>
<name>A0A9N8VSR6_9GLOM</name>
<gene>
    <name evidence="5" type="ORF">DEBURN_LOCUS2592</name>
</gene>
<keyword evidence="4" id="KW-0472">Membrane</keyword>
<dbReference type="SUPFAM" id="SSF117281">
    <property type="entry name" value="Kelch motif"/>
    <property type="match status" value="2"/>
</dbReference>
<evidence type="ECO:0000256" key="3">
    <source>
        <dbReference type="SAM" id="MobiDB-lite"/>
    </source>
</evidence>
<organism evidence="5 6">
    <name type="scientific">Diversispora eburnea</name>
    <dbReference type="NCBI Taxonomy" id="1213867"/>
    <lineage>
        <taxon>Eukaryota</taxon>
        <taxon>Fungi</taxon>
        <taxon>Fungi incertae sedis</taxon>
        <taxon>Mucoromycota</taxon>
        <taxon>Glomeromycotina</taxon>
        <taxon>Glomeromycetes</taxon>
        <taxon>Diversisporales</taxon>
        <taxon>Diversisporaceae</taxon>
        <taxon>Diversispora</taxon>
    </lineage>
</organism>
<dbReference type="PANTHER" id="PTHR46093">
    <property type="entry name" value="ACYL-COA-BINDING DOMAIN-CONTAINING PROTEIN 5"/>
    <property type="match status" value="1"/>
</dbReference>
<protein>
    <submittedName>
        <fullName evidence="5">2518_t:CDS:1</fullName>
    </submittedName>
</protein>
<evidence type="ECO:0000313" key="5">
    <source>
        <dbReference type="EMBL" id="CAG8459326.1"/>
    </source>
</evidence>
<dbReference type="PANTHER" id="PTHR46093:SF18">
    <property type="entry name" value="FIBRONECTIN TYPE-III DOMAIN-CONTAINING PROTEIN"/>
    <property type="match status" value="1"/>
</dbReference>
<dbReference type="Proteomes" id="UP000789706">
    <property type="component" value="Unassembled WGS sequence"/>
</dbReference>
<evidence type="ECO:0000256" key="1">
    <source>
        <dbReference type="ARBA" id="ARBA00022441"/>
    </source>
</evidence>
<evidence type="ECO:0000313" key="6">
    <source>
        <dbReference type="Proteomes" id="UP000789706"/>
    </source>
</evidence>
<dbReference type="Gene3D" id="2.120.10.80">
    <property type="entry name" value="Kelch-type beta propeller"/>
    <property type="match status" value="2"/>
</dbReference>
<sequence>MEWIKLDLTGTPPTGVKDFAIGYGKDKNTLIIFGGTTAEGIKSKQTFLADLNTLQWSTQSGTGPQARSNMIYGMDVWGSYRNNFVISGGQGDSNVIFNDTWAFDINYNTWTQITNVISTNGTVPQLYSAVGGIDTTVQTGSNTNPSTIMWISHGTDGKTFNTDLWAQVFQGSLSTNGNNISSVWYKVPIGGEIPKGRNEVAGTVLPGGRIVMYGGCDKLNKNCAISNASSLQLAAGYNTNPGIMTSSSIWSSASTCLGQRVGAAMVMNGITGVSFASQAIVFGGKTSKGKSVGVDGEVGVMDARDGGPLPKTRSGAQMVAAGRKVTNDDQNDSDVFDILMFGGEGLDGETSSFNDLWILRLHNNPTSKNNPASNMKPIDFLKCIKDEHEKNHDENSGFEYNNNSIPKLHIILSIVSFIFLPIASTILRFGSKITWIRIIYGILILSSYVTAICGFAIIYKYCNDKDFPHFSTIHGNWISFAWVGYPRGKNSLLVKIMTKISGKTSKIDDDNEEGRSGGGGSGLRVDDDDNRRRISIRSNQSHGGIGGGQYSRNNIMGNVEEADEQAELEKEITNREVVVMTIPKRRLTVVN</sequence>
<dbReference type="InterPro" id="IPR015915">
    <property type="entry name" value="Kelch-typ_b-propeller"/>
</dbReference>
<feature type="region of interest" description="Disordered" evidence="3">
    <location>
        <begin position="505"/>
        <end position="531"/>
    </location>
</feature>
<dbReference type="Pfam" id="PF24681">
    <property type="entry name" value="Kelch_KLHDC2_KLHL20_DRC7"/>
    <property type="match status" value="1"/>
</dbReference>
<keyword evidence="2" id="KW-0677">Repeat</keyword>
<keyword evidence="1" id="KW-0880">Kelch repeat</keyword>
<dbReference type="OrthoDB" id="10250130at2759"/>
<dbReference type="EMBL" id="CAJVPK010000145">
    <property type="protein sequence ID" value="CAG8459326.1"/>
    <property type="molecule type" value="Genomic_DNA"/>
</dbReference>
<keyword evidence="6" id="KW-1185">Reference proteome</keyword>
<keyword evidence="4" id="KW-1133">Transmembrane helix</keyword>
<feature type="transmembrane region" description="Helical" evidence="4">
    <location>
        <begin position="408"/>
        <end position="427"/>
    </location>
</feature>
<reference evidence="5" key="1">
    <citation type="submission" date="2021-06" db="EMBL/GenBank/DDBJ databases">
        <authorList>
            <person name="Kallberg Y."/>
            <person name="Tangrot J."/>
            <person name="Rosling A."/>
        </authorList>
    </citation>
    <scope>NUCLEOTIDE SEQUENCE</scope>
    <source>
        <strain evidence="5">AZ414A</strain>
    </source>
</reference>
<evidence type="ECO:0000256" key="4">
    <source>
        <dbReference type="SAM" id="Phobius"/>
    </source>
</evidence>
<feature type="transmembrane region" description="Helical" evidence="4">
    <location>
        <begin position="439"/>
        <end position="459"/>
    </location>
</feature>
<dbReference type="AlphaFoldDB" id="A0A9N8VSR6"/>
<dbReference type="Gene3D" id="1.20.120.1770">
    <property type="match status" value="1"/>
</dbReference>
<keyword evidence="4" id="KW-0812">Transmembrane</keyword>